<evidence type="ECO:0000313" key="2">
    <source>
        <dbReference type="Proteomes" id="UP000231926"/>
    </source>
</evidence>
<keyword evidence="2" id="KW-1185">Reference proteome</keyword>
<comment type="caution">
    <text evidence="1">The sequence shown here is derived from an EMBL/GenBank/DDBJ whole genome shotgun (WGS) entry which is preliminary data.</text>
</comment>
<organism evidence="1 2">
    <name type="scientific">Leptospira saintgironsiae</name>
    <dbReference type="NCBI Taxonomy" id="2023183"/>
    <lineage>
        <taxon>Bacteria</taxon>
        <taxon>Pseudomonadati</taxon>
        <taxon>Spirochaetota</taxon>
        <taxon>Spirochaetia</taxon>
        <taxon>Leptospirales</taxon>
        <taxon>Leptospiraceae</taxon>
        <taxon>Leptospira</taxon>
    </lineage>
</organism>
<dbReference type="EMBL" id="NPDR01000001">
    <property type="protein sequence ID" value="PJZ50768.1"/>
    <property type="molecule type" value="Genomic_DNA"/>
</dbReference>
<protein>
    <submittedName>
        <fullName evidence="1">Uncharacterized protein</fullName>
    </submittedName>
</protein>
<reference evidence="1 2" key="1">
    <citation type="submission" date="2017-07" db="EMBL/GenBank/DDBJ databases">
        <title>Leptospira spp. isolated from tropical soils.</title>
        <authorList>
            <person name="Thibeaux R."/>
            <person name="Iraola G."/>
            <person name="Ferres I."/>
            <person name="Bierque E."/>
            <person name="Girault D."/>
            <person name="Soupe-Gilbert M.-E."/>
            <person name="Picardeau M."/>
            <person name="Goarant C."/>
        </authorList>
    </citation>
    <scope>NUCLEOTIDE SEQUENCE [LARGE SCALE GENOMIC DNA]</scope>
    <source>
        <strain evidence="1 2">FH4-C-A2</strain>
    </source>
</reference>
<accession>A0A2M9YGV3</accession>
<gene>
    <name evidence="1" type="ORF">CH362_03105</name>
</gene>
<sequence>MKHFLLILTFLCAGIVQISASPLFFPTKLKIGHCLSQGSTSKELKEFYTSKLSPEERTKIAENLALQEAKSAYQSLECIRMAGLTKEEQVTLLADHSHHRETKELMFSYYENFLLSDEKTIRLSAFEEKNLRNFLEAKKELLARLHQAEFQSLSEKLLPLSTFQNTYIALFFQHWEFYQTAPDFLKEGLFD</sequence>
<dbReference type="OrthoDB" id="337539at2"/>
<evidence type="ECO:0000313" key="1">
    <source>
        <dbReference type="EMBL" id="PJZ50768.1"/>
    </source>
</evidence>
<dbReference type="Proteomes" id="UP000231926">
    <property type="component" value="Unassembled WGS sequence"/>
</dbReference>
<proteinExistence type="predicted"/>
<dbReference type="RefSeq" id="WP_100708867.1">
    <property type="nucleotide sequence ID" value="NZ_NPDR01000001.1"/>
</dbReference>
<name>A0A2M9YGV3_9LEPT</name>
<dbReference type="AlphaFoldDB" id="A0A2M9YGV3"/>